<reference evidence="7 8" key="1">
    <citation type="journal article" date="2019" name="Nat. Microbiol.">
        <title>Mediterranean grassland soil C-N compound turnover is dependent on rainfall and depth, and is mediated by genomically divergent microorganisms.</title>
        <authorList>
            <person name="Diamond S."/>
            <person name="Andeer P.F."/>
            <person name="Li Z."/>
            <person name="Crits-Christoph A."/>
            <person name="Burstein D."/>
            <person name="Anantharaman K."/>
            <person name="Lane K.R."/>
            <person name="Thomas B.C."/>
            <person name="Pan C."/>
            <person name="Northen T.R."/>
            <person name="Banfield J.F."/>
        </authorList>
    </citation>
    <scope>NUCLEOTIDE SEQUENCE [LARGE SCALE GENOMIC DNA]</scope>
    <source>
        <strain evidence="7">WS_9</strain>
    </source>
</reference>
<dbReference type="GO" id="GO:0016787">
    <property type="term" value="F:hydrolase activity"/>
    <property type="evidence" value="ECO:0007669"/>
    <property type="project" value="UniProtKB-KW"/>
</dbReference>
<sequence>MKLETGTLRLSATDLANHLACRHLTGLDRGVAEGRWKPPDWFRPEAALLRERGLEHERAYLAHLERQGRRITRVDEEIEGRRALELTVAAMYAGAEVIAQATLAVGRWLGRADILLRVERPSGLGAWSYEALDTKLARETKAGAVLQLCLYSELLGEIQGVVPERMHVVPRRPDFPLDTYRVEDYLAYYRLVRRRLEAAVDAVEGNGATTYPDPVPHCEICRWWPRCDRQRRADDHLSLVAGLSRLQARELKSREVTTLAALAAEPLPIRWKPARGAKDGYGRVREQARIQLTGRTEHRHLHELLPIAPGRGLACLPAPSPGDLFLDLEADPYVDEGGLEYLFGWAVADDPPPGTLELEVRPPVYHSRWALDRAAERRGFETLMDAIMGRWALDPNMHVYHYGGYETGAIKRLMGRHAMREAEVDRLLRAGRFVDLHALVKQSLRASVEEYSIKKLEAFYGFERKQPLEEAGAALRVIQGSLELGTAVAAEDESARIVEAYNREDCLSARALRDWLEVLRAGAEAGGVEIPRPAEESGDPNEAIGDRERRTLELAGRLLAGVPVEAEERSEEQQAVWLLAHMLDFHRREEKAPWWEYYRLRELPDEELLDETSALAGLEFAEHLPASGRTAVDRYRFQAQETRIREGDKLHLPLPDGRRFGEVERIDFAARTLDVKKNAVCAAHHPASVFAHDTRASKVQADSLLRLGDWVAAHGIDAPGEYRAARDLLLRRTPRLTVPVKGPLEMPGEGGVRAARRLALLLDRGTLAVQGPPGSGKTFTGARMICDLVRAGKRVGVCAVSHKVIVNLLKEVVKAAEEENVYAPCLRKAEEDAVGEPGIAVTDDNVAVLAALRTGQARVAGGTAWLWGRKEYSESVDVLFVDEAGQMSLANVLAIAPCAKSLVLLGDPQQLEQPIQGSHPEGTAVSALEHVLDGAQTIADDRGLFLEETWRLPPAICGLTSELFYERRLHPRAGVERQVLLGDVPFAGSGLWFVPARHDANQGASPEEVEIVAELVRTLMEGGVRWRDRDGRESPLGLGDILVIAPYNAQVADLTARLPAGARVGTVDRFQGQEAPIVIYSMTTSTPEDAPRGMEFLYSPNRFNVATSRAQCVCIVVGSPRLFEPDCQSPRQMKLANAFCRFLEVAREVRIGPRAAIL</sequence>
<dbReference type="GO" id="GO:0005524">
    <property type="term" value="F:ATP binding"/>
    <property type="evidence" value="ECO:0007669"/>
    <property type="project" value="UniProtKB-KW"/>
</dbReference>
<accession>A0A538TJG9</accession>
<protein>
    <submittedName>
        <fullName evidence="7">TM0106 family RecB-like putative nuclease</fullName>
    </submittedName>
</protein>
<dbReference type="Pfam" id="PF13482">
    <property type="entry name" value="RNase_H_2"/>
    <property type="match status" value="1"/>
</dbReference>
<proteinExistence type="predicted"/>
<organism evidence="7 8">
    <name type="scientific">Eiseniibacteriota bacterium</name>
    <dbReference type="NCBI Taxonomy" id="2212470"/>
    <lineage>
        <taxon>Bacteria</taxon>
        <taxon>Candidatus Eiseniibacteriota</taxon>
    </lineage>
</organism>
<feature type="domain" description="YprB ribonuclease H-like" evidence="6">
    <location>
        <begin position="324"/>
        <end position="516"/>
    </location>
</feature>
<evidence type="ECO:0000256" key="1">
    <source>
        <dbReference type="ARBA" id="ARBA00022741"/>
    </source>
</evidence>
<dbReference type="SUPFAM" id="SSF52540">
    <property type="entry name" value="P-loop containing nucleoside triphosphate hydrolases"/>
    <property type="match status" value="1"/>
</dbReference>
<evidence type="ECO:0000256" key="3">
    <source>
        <dbReference type="ARBA" id="ARBA00022806"/>
    </source>
</evidence>
<keyword evidence="1" id="KW-0547">Nucleotide-binding</keyword>
<evidence type="ECO:0000256" key="2">
    <source>
        <dbReference type="ARBA" id="ARBA00022801"/>
    </source>
</evidence>
<gene>
    <name evidence="7" type="ORF">E6K79_08960</name>
</gene>
<keyword evidence="3" id="KW-0347">Helicase</keyword>
<dbReference type="Pfam" id="PF13087">
    <property type="entry name" value="AAA_12"/>
    <property type="match status" value="1"/>
</dbReference>
<keyword evidence="4" id="KW-0067">ATP-binding</keyword>
<dbReference type="CDD" id="cd18808">
    <property type="entry name" value="SF1_C_Upf1"/>
    <property type="match status" value="1"/>
</dbReference>
<dbReference type="GO" id="GO:0043139">
    <property type="term" value="F:5'-3' DNA helicase activity"/>
    <property type="evidence" value="ECO:0007669"/>
    <property type="project" value="TreeGrafter"/>
</dbReference>
<dbReference type="InterPro" id="IPR041679">
    <property type="entry name" value="DNA2/NAM7-like_C"/>
</dbReference>
<dbReference type="CDD" id="cd17934">
    <property type="entry name" value="DEXXQc_Upf1-like"/>
    <property type="match status" value="1"/>
</dbReference>
<feature type="domain" description="DNA2/NAM7 helicase-like C-terminal" evidence="5">
    <location>
        <begin position="940"/>
        <end position="1119"/>
    </location>
</feature>
<dbReference type="Proteomes" id="UP000317691">
    <property type="component" value="Unassembled WGS sequence"/>
</dbReference>
<dbReference type="PANTHER" id="PTHR43788:SF8">
    <property type="entry name" value="DNA-BINDING PROTEIN SMUBP-2"/>
    <property type="match status" value="1"/>
</dbReference>
<dbReference type="EMBL" id="VBOZ01000029">
    <property type="protein sequence ID" value="TMQ63767.1"/>
    <property type="molecule type" value="Genomic_DNA"/>
</dbReference>
<dbReference type="InterPro" id="IPR027417">
    <property type="entry name" value="P-loop_NTPase"/>
</dbReference>
<dbReference type="InterPro" id="IPR047187">
    <property type="entry name" value="SF1_C_Upf1"/>
</dbReference>
<dbReference type="AlphaFoldDB" id="A0A538TJG9"/>
<dbReference type="Pfam" id="PF13604">
    <property type="entry name" value="AAA_30"/>
    <property type="match status" value="1"/>
</dbReference>
<dbReference type="NCBIfam" id="TIGR03491">
    <property type="entry name" value="TM0106 family RecB-like putative nuclease"/>
    <property type="match status" value="1"/>
</dbReference>
<dbReference type="PANTHER" id="PTHR43788">
    <property type="entry name" value="DNA2/NAM7 HELICASE FAMILY MEMBER"/>
    <property type="match status" value="1"/>
</dbReference>
<dbReference type="InterPro" id="IPR050534">
    <property type="entry name" value="Coronavir_polyprotein_1ab"/>
</dbReference>
<dbReference type="InterPro" id="IPR038720">
    <property type="entry name" value="YprB_RNase_H-like_dom"/>
</dbReference>
<keyword evidence="2" id="KW-0378">Hydrolase</keyword>
<dbReference type="Gene3D" id="3.40.50.300">
    <property type="entry name" value="P-loop containing nucleotide triphosphate hydrolases"/>
    <property type="match status" value="2"/>
</dbReference>
<evidence type="ECO:0000259" key="5">
    <source>
        <dbReference type="Pfam" id="PF13087"/>
    </source>
</evidence>
<comment type="caution">
    <text evidence="7">The sequence shown here is derived from an EMBL/GenBank/DDBJ whole genome shotgun (WGS) entry which is preliminary data.</text>
</comment>
<evidence type="ECO:0000313" key="8">
    <source>
        <dbReference type="Proteomes" id="UP000317691"/>
    </source>
</evidence>
<dbReference type="InterPro" id="IPR019993">
    <property type="entry name" value="RecB_nuclease_TM0106_put"/>
</dbReference>
<evidence type="ECO:0000313" key="7">
    <source>
        <dbReference type="EMBL" id="TMQ63767.1"/>
    </source>
</evidence>
<name>A0A538TJG9_UNCEI</name>
<evidence type="ECO:0000256" key="4">
    <source>
        <dbReference type="ARBA" id="ARBA00022840"/>
    </source>
</evidence>
<evidence type="ECO:0000259" key="6">
    <source>
        <dbReference type="Pfam" id="PF13482"/>
    </source>
</evidence>